<dbReference type="CDD" id="cd06171">
    <property type="entry name" value="Sigma70_r4"/>
    <property type="match status" value="1"/>
</dbReference>
<dbReference type="PRINTS" id="PR00046">
    <property type="entry name" value="SIGMA70FCT"/>
</dbReference>
<dbReference type="InterPro" id="IPR014284">
    <property type="entry name" value="RNA_pol_sigma-70_dom"/>
</dbReference>
<reference evidence="7" key="1">
    <citation type="journal article" date="2020" name="mSystems">
        <title>Genome- and Community-Level Interaction Insights into Carbon Utilization and Element Cycling Functions of Hydrothermarchaeota in Hydrothermal Sediment.</title>
        <authorList>
            <person name="Zhou Z."/>
            <person name="Liu Y."/>
            <person name="Xu W."/>
            <person name="Pan J."/>
            <person name="Luo Z.H."/>
            <person name="Li M."/>
        </authorList>
    </citation>
    <scope>NUCLEOTIDE SEQUENCE [LARGE SCALE GENOMIC DNA]</scope>
    <source>
        <strain evidence="7">SpSt-374</strain>
    </source>
</reference>
<dbReference type="InterPro" id="IPR050239">
    <property type="entry name" value="Sigma-70_RNA_pol_init_factors"/>
</dbReference>
<dbReference type="Pfam" id="PF04545">
    <property type="entry name" value="Sigma70_r4"/>
    <property type="match status" value="1"/>
</dbReference>
<name>A0A7C3VQI5_9CYAN</name>
<feature type="domain" description="RNA polymerase sigma-70" evidence="6">
    <location>
        <begin position="453"/>
        <end position="479"/>
    </location>
</feature>
<dbReference type="EMBL" id="DSPX01000254">
    <property type="protein sequence ID" value="HGG03698.1"/>
    <property type="molecule type" value="Genomic_DNA"/>
</dbReference>
<evidence type="ECO:0000256" key="4">
    <source>
        <dbReference type="ARBA" id="ARBA00023125"/>
    </source>
</evidence>
<comment type="caution">
    <text evidence="7">The sequence shown here is derived from an EMBL/GenBank/DDBJ whole genome shotgun (WGS) entry which is preliminary data.</text>
</comment>
<keyword evidence="4" id="KW-0238">DNA-binding</keyword>
<dbReference type="PROSITE" id="PS00716">
    <property type="entry name" value="SIGMA70_2"/>
    <property type="match status" value="1"/>
</dbReference>
<dbReference type="Pfam" id="PF00140">
    <property type="entry name" value="Sigma70_r1_2"/>
    <property type="match status" value="1"/>
</dbReference>
<dbReference type="PANTHER" id="PTHR30603:SF60">
    <property type="entry name" value="RNA POLYMERASE SIGMA FACTOR RPOD"/>
    <property type="match status" value="1"/>
</dbReference>
<dbReference type="SUPFAM" id="SSF88659">
    <property type="entry name" value="Sigma3 and sigma4 domains of RNA polymerase sigma factors"/>
    <property type="match status" value="2"/>
</dbReference>
<dbReference type="InterPro" id="IPR000943">
    <property type="entry name" value="RNA_pol_sigma70"/>
</dbReference>
<keyword evidence="5" id="KW-0804">Transcription</keyword>
<dbReference type="InterPro" id="IPR036388">
    <property type="entry name" value="WH-like_DNA-bd_sf"/>
</dbReference>
<dbReference type="Pfam" id="PF04542">
    <property type="entry name" value="Sigma70_r2"/>
    <property type="match status" value="1"/>
</dbReference>
<dbReference type="InterPro" id="IPR013325">
    <property type="entry name" value="RNA_pol_sigma_r2"/>
</dbReference>
<dbReference type="GO" id="GO:0003677">
    <property type="term" value="F:DNA binding"/>
    <property type="evidence" value="ECO:0007669"/>
    <property type="project" value="UniProtKB-KW"/>
</dbReference>
<evidence type="ECO:0000256" key="1">
    <source>
        <dbReference type="ARBA" id="ARBA00007788"/>
    </source>
</evidence>
<evidence type="ECO:0000256" key="2">
    <source>
        <dbReference type="ARBA" id="ARBA00023015"/>
    </source>
</evidence>
<dbReference type="AlphaFoldDB" id="A0A7C3VQI5"/>
<dbReference type="GO" id="GO:0016987">
    <property type="term" value="F:sigma factor activity"/>
    <property type="evidence" value="ECO:0007669"/>
    <property type="project" value="UniProtKB-KW"/>
</dbReference>
<evidence type="ECO:0000313" key="7">
    <source>
        <dbReference type="EMBL" id="HGG03698.1"/>
    </source>
</evidence>
<dbReference type="InterPro" id="IPR007630">
    <property type="entry name" value="RNA_pol_sigma70_r4"/>
</dbReference>
<dbReference type="InterPro" id="IPR007627">
    <property type="entry name" value="RNA_pol_sigma70_r2"/>
</dbReference>
<dbReference type="InterPro" id="IPR009042">
    <property type="entry name" value="RNA_pol_sigma70_r1_2"/>
</dbReference>
<evidence type="ECO:0000256" key="3">
    <source>
        <dbReference type="ARBA" id="ARBA00023082"/>
    </source>
</evidence>
<dbReference type="InterPro" id="IPR013324">
    <property type="entry name" value="RNA_pol_sigma_r3/r4-like"/>
</dbReference>
<keyword evidence="2" id="KW-0805">Transcription regulation</keyword>
<dbReference type="PANTHER" id="PTHR30603">
    <property type="entry name" value="RNA POLYMERASE SIGMA FACTOR RPO"/>
    <property type="match status" value="1"/>
</dbReference>
<sequence>MTHRHIHLEDLLDITDALSVAVIFEALGYDACCDAIEVSDLELSPTSTEAIKGAYLIANQESGALQVFLLELEPRSWSSNKAVISRLTAIAKSLSQRPTYILIVATVDYRQLVLVSPIKTFDQQWNLKVSIAKMFIDLRDPSFYELNQLEKMAARTLNPQQLYRVQHQTLKQARKEKQELLDTDPMQWYLRIIGRIPLLNRQDEILLAQRVQRWLQLREHRNLLSSTLHREPTDLEWATSQGLSLSQLYDVISTGKYAQETLVCSNLRLVVSIAKKYQNRGLELLDLIQHGNLGLIKATKKFDPIKGYKFSTYATWWIKQFIIRGIHNDSRMIRLPIHVYQSLNKIKKATRHLTLNLNRPPNVEEIAAELKMSVQQVEYLRQINQLSQPSSLDAKLTDDLRLADLLYSNDDPTQWPEHQWIRDEIDEALSSLETREQKVIILRYGLNHKGKQSLQQIGYSHNMTRERVRQIQNNALKKLRIFYKVPQECQDVVDPATESQVGQTDSPKLPVSYTQPKYETKQHQTIWPRNSNPALSALAQFQELNANRLLYTNDDASLKQYLLKFIKSKAYQFYAEPKIIIYLVWNIDVNQTELYSIAQKQLEEWGILPQP</sequence>
<dbReference type="Pfam" id="PF04539">
    <property type="entry name" value="Sigma70_r3"/>
    <property type="match status" value="1"/>
</dbReference>
<keyword evidence="3" id="KW-0731">Sigma factor</keyword>
<evidence type="ECO:0000256" key="5">
    <source>
        <dbReference type="ARBA" id="ARBA00023163"/>
    </source>
</evidence>
<accession>A0A7C3VQI5</accession>
<dbReference type="NCBIfam" id="TIGR02937">
    <property type="entry name" value="sigma70-ECF"/>
    <property type="match status" value="1"/>
</dbReference>
<comment type="similarity">
    <text evidence="1">Belongs to the sigma-70 factor family.</text>
</comment>
<dbReference type="InterPro" id="IPR007624">
    <property type="entry name" value="RNA_pol_sigma70_r3"/>
</dbReference>
<protein>
    <submittedName>
        <fullName evidence="7">Sigma-70 family RNA polymerase sigma factor</fullName>
    </submittedName>
</protein>
<evidence type="ECO:0000259" key="6">
    <source>
        <dbReference type="PROSITE" id="PS00716"/>
    </source>
</evidence>
<proteinExistence type="inferred from homology"/>
<dbReference type="GO" id="GO:0006352">
    <property type="term" value="P:DNA-templated transcription initiation"/>
    <property type="evidence" value="ECO:0007669"/>
    <property type="project" value="InterPro"/>
</dbReference>
<dbReference type="SUPFAM" id="SSF88946">
    <property type="entry name" value="Sigma2 domain of RNA polymerase sigma factors"/>
    <property type="match status" value="1"/>
</dbReference>
<gene>
    <name evidence="7" type="ORF">ENR15_24450</name>
</gene>
<dbReference type="Gene3D" id="1.10.601.10">
    <property type="entry name" value="RNA Polymerase Primary Sigma Factor"/>
    <property type="match status" value="2"/>
</dbReference>
<organism evidence="7">
    <name type="scientific">Planktothricoides sp. SpSt-374</name>
    <dbReference type="NCBI Taxonomy" id="2282167"/>
    <lineage>
        <taxon>Bacteria</taxon>
        <taxon>Bacillati</taxon>
        <taxon>Cyanobacteriota</taxon>
        <taxon>Cyanophyceae</taxon>
        <taxon>Oscillatoriophycideae</taxon>
        <taxon>Oscillatoriales</taxon>
        <taxon>Oscillatoriaceae</taxon>
        <taxon>Planktothricoides</taxon>
    </lineage>
</organism>
<dbReference type="Gene3D" id="1.10.10.10">
    <property type="entry name" value="Winged helix-like DNA-binding domain superfamily/Winged helix DNA-binding domain"/>
    <property type="match status" value="2"/>
</dbReference>